<evidence type="ECO:0000313" key="2">
    <source>
        <dbReference type="EMBL" id="GFS15454.1"/>
    </source>
</evidence>
<proteinExistence type="predicted"/>
<reference evidence="2 3" key="1">
    <citation type="journal article" date="2021" name="Elife">
        <title>Chloroplast acquisition without the gene transfer in kleptoplastic sea slugs, Plakobranchus ocellatus.</title>
        <authorList>
            <person name="Maeda T."/>
            <person name="Takahashi S."/>
            <person name="Yoshida T."/>
            <person name="Shimamura S."/>
            <person name="Takaki Y."/>
            <person name="Nagai Y."/>
            <person name="Toyoda A."/>
            <person name="Suzuki Y."/>
            <person name="Arimoto A."/>
            <person name="Ishii H."/>
            <person name="Satoh N."/>
            <person name="Nishiyama T."/>
            <person name="Hasebe M."/>
            <person name="Maruyama T."/>
            <person name="Minagawa J."/>
            <person name="Obokata J."/>
            <person name="Shigenobu S."/>
        </authorList>
    </citation>
    <scope>NUCLEOTIDE SEQUENCE [LARGE SCALE GENOMIC DNA]</scope>
</reference>
<protein>
    <submittedName>
        <fullName evidence="2">Uncharacterized protein</fullName>
    </submittedName>
</protein>
<dbReference type="AlphaFoldDB" id="A0AAV4IYB8"/>
<evidence type="ECO:0000313" key="3">
    <source>
        <dbReference type="Proteomes" id="UP000762676"/>
    </source>
</evidence>
<sequence>MAGTVTGIKARTIAVCIERCSTSDGITSRVFVPETLEKERLKTCGSASWRSTSLPQPPYQRRPAVQGEEMRHGTTESQLHSPRHVTLCNTPVENAYG</sequence>
<feature type="compositionally biased region" description="Polar residues" evidence="1">
    <location>
        <begin position="87"/>
        <end position="97"/>
    </location>
</feature>
<dbReference type="EMBL" id="BMAT01013575">
    <property type="protein sequence ID" value="GFS15454.1"/>
    <property type="molecule type" value="Genomic_DNA"/>
</dbReference>
<dbReference type="Proteomes" id="UP000762676">
    <property type="component" value="Unassembled WGS sequence"/>
</dbReference>
<evidence type="ECO:0000256" key="1">
    <source>
        <dbReference type="SAM" id="MobiDB-lite"/>
    </source>
</evidence>
<feature type="region of interest" description="Disordered" evidence="1">
    <location>
        <begin position="46"/>
        <end position="97"/>
    </location>
</feature>
<accession>A0AAV4IYB8</accession>
<comment type="caution">
    <text evidence="2">The sequence shown here is derived from an EMBL/GenBank/DDBJ whole genome shotgun (WGS) entry which is preliminary data.</text>
</comment>
<gene>
    <name evidence="2" type="ORF">ElyMa_006771000</name>
</gene>
<organism evidence="2 3">
    <name type="scientific">Elysia marginata</name>
    <dbReference type="NCBI Taxonomy" id="1093978"/>
    <lineage>
        <taxon>Eukaryota</taxon>
        <taxon>Metazoa</taxon>
        <taxon>Spiralia</taxon>
        <taxon>Lophotrochozoa</taxon>
        <taxon>Mollusca</taxon>
        <taxon>Gastropoda</taxon>
        <taxon>Heterobranchia</taxon>
        <taxon>Euthyneura</taxon>
        <taxon>Panpulmonata</taxon>
        <taxon>Sacoglossa</taxon>
        <taxon>Placobranchoidea</taxon>
        <taxon>Plakobranchidae</taxon>
        <taxon>Elysia</taxon>
    </lineage>
</organism>
<name>A0AAV4IYB8_9GAST</name>
<keyword evidence="3" id="KW-1185">Reference proteome</keyword>